<dbReference type="GO" id="GO:0070573">
    <property type="term" value="F:metallodipeptidase activity"/>
    <property type="evidence" value="ECO:0007669"/>
    <property type="project" value="InterPro"/>
</dbReference>
<dbReference type="Pfam" id="PF01244">
    <property type="entry name" value="Peptidase_M19"/>
    <property type="match status" value="1"/>
</dbReference>
<gene>
    <name evidence="2" type="ORF">CSW64_12620</name>
</gene>
<dbReference type="PROSITE" id="PS51365">
    <property type="entry name" value="RENAL_DIPEPTIDASE_2"/>
    <property type="match status" value="1"/>
</dbReference>
<dbReference type="PANTHER" id="PTHR10443">
    <property type="entry name" value="MICROSOMAL DIPEPTIDASE"/>
    <property type="match status" value="1"/>
</dbReference>
<protein>
    <submittedName>
        <fullName evidence="2">Peptidase M19</fullName>
    </submittedName>
</protein>
<dbReference type="Proteomes" id="UP000228945">
    <property type="component" value="Chromosome"/>
</dbReference>
<keyword evidence="1" id="KW-0732">Signal</keyword>
<dbReference type="EMBL" id="CP024201">
    <property type="protein sequence ID" value="ATQ43198.1"/>
    <property type="molecule type" value="Genomic_DNA"/>
</dbReference>
<dbReference type="PROSITE" id="PS51318">
    <property type="entry name" value="TAT"/>
    <property type="match status" value="1"/>
</dbReference>
<dbReference type="AlphaFoldDB" id="A0A2D2AYV0"/>
<evidence type="ECO:0000313" key="3">
    <source>
        <dbReference type="Proteomes" id="UP000228945"/>
    </source>
</evidence>
<keyword evidence="3" id="KW-1185">Reference proteome</keyword>
<dbReference type="InterPro" id="IPR006311">
    <property type="entry name" value="TAT_signal"/>
</dbReference>
<dbReference type="OrthoDB" id="9804920at2"/>
<sequence length="388" mass="41535">MTEAKHGIARRGVLAAGLAAPAMAAAARAAEPDPIKGMTVVNALGGLNSDSYVPPAGDPPMSTIVDTRPGMVDDRSIGDHRKAGLSAVVVTVGHVSGPADPFEHTVREVGRWQEILRANSATTLPIRTAADILRARDERRLGVILCFQNSLMLGDRADRVDIFHDLGVRQFQLTYNLATPLGDGSMAPQNRGLTRFGREVVARLNAKRGMIDLSHSGERICLDAIAASKAPIVISHTGCRALAESPRNKTDAELRGVAEKGGFVGIYFMPFLTPGRQPTGEDVVAHIEHALKVCGEDHVGIGTDGGASEVDFEATRKEQAAYVELRRSQGIAATGESADILFLVPDLSGPNQYRRLARLLAKRGHPSRRIEKILGGNYVRAAREIWGG</sequence>
<dbReference type="GO" id="GO:0006508">
    <property type="term" value="P:proteolysis"/>
    <property type="evidence" value="ECO:0007669"/>
    <property type="project" value="InterPro"/>
</dbReference>
<dbReference type="Gene3D" id="3.20.20.140">
    <property type="entry name" value="Metal-dependent hydrolases"/>
    <property type="match status" value="1"/>
</dbReference>
<organism evidence="2 3">
    <name type="scientific">Caulobacter mirabilis</name>
    <dbReference type="NCBI Taxonomy" id="69666"/>
    <lineage>
        <taxon>Bacteria</taxon>
        <taxon>Pseudomonadati</taxon>
        <taxon>Pseudomonadota</taxon>
        <taxon>Alphaproteobacteria</taxon>
        <taxon>Caulobacterales</taxon>
        <taxon>Caulobacteraceae</taxon>
        <taxon>Caulobacter</taxon>
    </lineage>
</organism>
<dbReference type="KEGG" id="cmb:CSW64_12620"/>
<dbReference type="RefSeq" id="WP_099622450.1">
    <property type="nucleotide sequence ID" value="NZ_CP024201.1"/>
</dbReference>
<proteinExistence type="predicted"/>
<feature type="signal peptide" evidence="1">
    <location>
        <begin position="1"/>
        <end position="29"/>
    </location>
</feature>
<evidence type="ECO:0000313" key="2">
    <source>
        <dbReference type="EMBL" id="ATQ43198.1"/>
    </source>
</evidence>
<evidence type="ECO:0000256" key="1">
    <source>
        <dbReference type="SAM" id="SignalP"/>
    </source>
</evidence>
<reference evidence="2 3" key="1">
    <citation type="submission" date="2017-10" db="EMBL/GenBank/DDBJ databases">
        <title>Genome sequence of Caulobacter mirabilis FWC38.</title>
        <authorList>
            <person name="Fiebig A."/>
            <person name="Crosson S."/>
        </authorList>
    </citation>
    <scope>NUCLEOTIDE SEQUENCE [LARGE SCALE GENOMIC DNA]</scope>
    <source>
        <strain evidence="2 3">FWC 38</strain>
    </source>
</reference>
<feature type="chain" id="PRO_5013904457" evidence="1">
    <location>
        <begin position="30"/>
        <end position="388"/>
    </location>
</feature>
<name>A0A2D2AYV0_9CAUL</name>
<accession>A0A2D2AYV0</accession>
<dbReference type="InterPro" id="IPR032466">
    <property type="entry name" value="Metal_Hydrolase"/>
</dbReference>
<dbReference type="PANTHER" id="PTHR10443:SF12">
    <property type="entry name" value="DIPEPTIDASE"/>
    <property type="match status" value="1"/>
</dbReference>
<dbReference type="SUPFAM" id="SSF51556">
    <property type="entry name" value="Metallo-dependent hydrolases"/>
    <property type="match status" value="1"/>
</dbReference>
<dbReference type="InterPro" id="IPR008257">
    <property type="entry name" value="Pept_M19"/>
</dbReference>